<name>A0ABU4JS45_9CLOT</name>
<evidence type="ECO:0000256" key="1">
    <source>
        <dbReference type="SAM" id="MobiDB-lite"/>
    </source>
</evidence>
<sequence>MDANKNIPTKGSDDKRLKNYSQVNSFNRLSDRDSETTSSLTAGGDKSVINEDINDSLYRD</sequence>
<accession>A0ABU4JS45</accession>
<gene>
    <name evidence="2" type="ORF">P8V03_07225</name>
</gene>
<dbReference type="RefSeq" id="WP_318797607.1">
    <property type="nucleotide sequence ID" value="NZ_JARUJP010000006.1"/>
</dbReference>
<organism evidence="2 3">
    <name type="scientific">Clostridium tanneri</name>
    <dbReference type="NCBI Taxonomy" id="3037988"/>
    <lineage>
        <taxon>Bacteria</taxon>
        <taxon>Bacillati</taxon>
        <taxon>Bacillota</taxon>
        <taxon>Clostridia</taxon>
        <taxon>Eubacteriales</taxon>
        <taxon>Clostridiaceae</taxon>
        <taxon>Clostridium</taxon>
    </lineage>
</organism>
<evidence type="ECO:0000313" key="2">
    <source>
        <dbReference type="EMBL" id="MDW8800943.1"/>
    </source>
</evidence>
<protein>
    <submittedName>
        <fullName evidence="2">Uncharacterized protein</fullName>
    </submittedName>
</protein>
<dbReference type="Proteomes" id="UP001281656">
    <property type="component" value="Unassembled WGS sequence"/>
</dbReference>
<dbReference type="EMBL" id="JARUJP010000006">
    <property type="protein sequence ID" value="MDW8800943.1"/>
    <property type="molecule type" value="Genomic_DNA"/>
</dbReference>
<feature type="compositionally biased region" description="Polar residues" evidence="1">
    <location>
        <begin position="19"/>
        <end position="28"/>
    </location>
</feature>
<reference evidence="2 3" key="1">
    <citation type="submission" date="2023-04" db="EMBL/GenBank/DDBJ databases">
        <title>Clostridium tannerae sp. nov., isolated from the fecal material of an alpaca.</title>
        <authorList>
            <person name="Miller S."/>
            <person name="Hendry M."/>
            <person name="King J."/>
            <person name="Sankaranarayanan K."/>
            <person name="Lawson P.A."/>
        </authorList>
    </citation>
    <scope>NUCLEOTIDE SEQUENCE [LARGE SCALE GENOMIC DNA]</scope>
    <source>
        <strain evidence="2 3">A1-XYC3</strain>
    </source>
</reference>
<feature type="region of interest" description="Disordered" evidence="1">
    <location>
        <begin position="1"/>
        <end position="60"/>
    </location>
</feature>
<keyword evidence="3" id="KW-1185">Reference proteome</keyword>
<evidence type="ECO:0000313" key="3">
    <source>
        <dbReference type="Proteomes" id="UP001281656"/>
    </source>
</evidence>
<proteinExistence type="predicted"/>
<comment type="caution">
    <text evidence="2">The sequence shown here is derived from an EMBL/GenBank/DDBJ whole genome shotgun (WGS) entry which is preliminary data.</text>
</comment>